<protein>
    <submittedName>
        <fullName evidence="1">Uncharacterized protein</fullName>
    </submittedName>
</protein>
<dbReference type="EMBL" id="QFQP01000005">
    <property type="protein sequence ID" value="PZR15356.1"/>
    <property type="molecule type" value="Genomic_DNA"/>
</dbReference>
<organism evidence="1 2">
    <name type="scientific">Archangium gephyra</name>
    <dbReference type="NCBI Taxonomy" id="48"/>
    <lineage>
        <taxon>Bacteria</taxon>
        <taxon>Pseudomonadati</taxon>
        <taxon>Myxococcota</taxon>
        <taxon>Myxococcia</taxon>
        <taxon>Myxococcales</taxon>
        <taxon>Cystobacterineae</taxon>
        <taxon>Archangiaceae</taxon>
        <taxon>Archangium</taxon>
    </lineage>
</organism>
<evidence type="ECO:0000313" key="1">
    <source>
        <dbReference type="EMBL" id="PZR15356.1"/>
    </source>
</evidence>
<accession>A0A2W5TS53</accession>
<gene>
    <name evidence="1" type="ORF">DI536_07835</name>
</gene>
<evidence type="ECO:0000313" key="2">
    <source>
        <dbReference type="Proteomes" id="UP000249061"/>
    </source>
</evidence>
<name>A0A2W5TS53_9BACT</name>
<dbReference type="Proteomes" id="UP000249061">
    <property type="component" value="Unassembled WGS sequence"/>
</dbReference>
<dbReference type="AlphaFoldDB" id="A0A2W5TS53"/>
<proteinExistence type="predicted"/>
<reference evidence="1 2" key="1">
    <citation type="submission" date="2017-08" db="EMBL/GenBank/DDBJ databases">
        <title>Infants hospitalized years apart are colonized by the same room-sourced microbial strains.</title>
        <authorList>
            <person name="Brooks B."/>
            <person name="Olm M.R."/>
            <person name="Firek B.A."/>
            <person name="Baker R."/>
            <person name="Thomas B.C."/>
            <person name="Morowitz M.J."/>
            <person name="Banfield J.F."/>
        </authorList>
    </citation>
    <scope>NUCLEOTIDE SEQUENCE [LARGE SCALE GENOMIC DNA]</scope>
    <source>
        <strain evidence="1">S2_003_000_R2_14</strain>
    </source>
</reference>
<comment type="caution">
    <text evidence="1">The sequence shown here is derived from an EMBL/GenBank/DDBJ whole genome shotgun (WGS) entry which is preliminary data.</text>
</comment>
<sequence>MEIVWGGGATGTGSINLANVGTYASCPYCVVLGRTCSDGSCSGGVYLGRAGTLNVTSAARAVGATFAASISNVRFEEWNLNADAPVSGGRCFIVPSAAVNVTTVAGN</sequence>